<protein>
    <submittedName>
        <fullName evidence="11">Two component transcriptional regulator, AraC family</fullName>
    </submittedName>
</protein>
<sequence length="516" mass="59144">MYKLLIIDDEPIIRQGLRSIIDWERYDIRLCGEADNGIDGLRLCGELAPDLVIIDVKMPGLDGLEVIEEARAMGLVCDFIVLSGYSEFSYAQKATEFGVRSYLLKPVEQEDLVKRVDMLRKEWEMRKKERERQDESIRLLMERKLHSLFRMGSEHEMSEEEYGLLAAGLKLPWSSYQVLLIGDERRELEMSEREWILSRLLGSCSPDDRAAVFSYQRVVGILAEALDGESLWNPCFLDGDDQLGLELVYAIGPRVLKLEQIPHSFRKAYDEMARKFFCSRSDRLIVPLDDASCLDADPASFRIEICADETAKAVASGDTEAISVRLKEAESVMLKGEWSEERVKASFAALYNELVKNLKGVDESIQSVCPLLHEVIEGIERQPTLAAVREYMEEQLLPLVDRWSKERKPASFMNILHYIAQHYSSDLKLETLAELFHYNRSYLGKLFKSQTGDPFNTYLHRVRIEKAKQKLAAGAKVYETADAVGYASVDYFHIKFKEYTGETPSAYADKWRYKAD</sequence>
<keyword evidence="6" id="KW-0238">DNA-binding</keyword>
<dbReference type="PANTHER" id="PTHR42713">
    <property type="entry name" value="HISTIDINE KINASE-RELATED"/>
    <property type="match status" value="1"/>
</dbReference>
<dbReference type="HOGENOM" id="CLU_000445_5_0_9"/>
<dbReference type="PANTHER" id="PTHR42713:SF3">
    <property type="entry name" value="TRANSCRIPTIONAL REGULATORY PROTEIN HPTR"/>
    <property type="match status" value="1"/>
</dbReference>
<keyword evidence="5" id="KW-0805">Transcription regulation</keyword>
<dbReference type="CDD" id="cd17536">
    <property type="entry name" value="REC_YesN-like"/>
    <property type="match status" value="1"/>
</dbReference>
<feature type="domain" description="HTH araC/xylS-type" evidence="9">
    <location>
        <begin position="413"/>
        <end position="510"/>
    </location>
</feature>
<dbReference type="InterPro" id="IPR018062">
    <property type="entry name" value="HTH_AraC-typ_CS"/>
</dbReference>
<evidence type="ECO:0000259" key="10">
    <source>
        <dbReference type="PROSITE" id="PS50110"/>
    </source>
</evidence>
<evidence type="ECO:0000313" key="11">
    <source>
        <dbReference type="EMBL" id="AEI43206.1"/>
    </source>
</evidence>
<dbReference type="Gene3D" id="3.40.50.2300">
    <property type="match status" value="1"/>
</dbReference>
<keyword evidence="4" id="KW-0902">Two-component regulatory system</keyword>
<evidence type="ECO:0000256" key="6">
    <source>
        <dbReference type="ARBA" id="ARBA00023125"/>
    </source>
</evidence>
<evidence type="ECO:0000259" key="9">
    <source>
        <dbReference type="PROSITE" id="PS01124"/>
    </source>
</evidence>
<keyword evidence="3 8" id="KW-0597">Phosphoprotein</keyword>
<keyword evidence="2" id="KW-0963">Cytoplasm</keyword>
<keyword evidence="7" id="KW-0804">Transcription</keyword>
<dbReference type="InterPro" id="IPR018060">
    <property type="entry name" value="HTH_AraC"/>
</dbReference>
<dbReference type="RefSeq" id="WP_013918359.1">
    <property type="nucleotide sequence ID" value="NC_015690.1"/>
</dbReference>
<name>F8FE06_PAEMK</name>
<dbReference type="Proteomes" id="UP000006620">
    <property type="component" value="Chromosome"/>
</dbReference>
<gene>
    <name evidence="11" type="ordered locus">KNP414_04676</name>
</gene>
<dbReference type="GO" id="GO:0043565">
    <property type="term" value="F:sequence-specific DNA binding"/>
    <property type="evidence" value="ECO:0007669"/>
    <property type="project" value="InterPro"/>
</dbReference>
<dbReference type="Pfam" id="PF00072">
    <property type="entry name" value="Response_reg"/>
    <property type="match status" value="1"/>
</dbReference>
<dbReference type="PROSITE" id="PS50110">
    <property type="entry name" value="RESPONSE_REGULATORY"/>
    <property type="match status" value="1"/>
</dbReference>
<dbReference type="AlphaFoldDB" id="F8FE06"/>
<dbReference type="InterPro" id="IPR011006">
    <property type="entry name" value="CheY-like_superfamily"/>
</dbReference>
<accession>F8FE06</accession>
<dbReference type="Gene3D" id="1.10.10.60">
    <property type="entry name" value="Homeodomain-like"/>
    <property type="match status" value="2"/>
</dbReference>
<evidence type="ECO:0000256" key="8">
    <source>
        <dbReference type="PROSITE-ProRule" id="PRU00169"/>
    </source>
</evidence>
<evidence type="ECO:0000313" key="12">
    <source>
        <dbReference type="Proteomes" id="UP000006620"/>
    </source>
</evidence>
<organism evidence="11 12">
    <name type="scientific">Paenibacillus mucilaginosus (strain KNP414)</name>
    <dbReference type="NCBI Taxonomy" id="1036673"/>
    <lineage>
        <taxon>Bacteria</taxon>
        <taxon>Bacillati</taxon>
        <taxon>Bacillota</taxon>
        <taxon>Bacilli</taxon>
        <taxon>Bacillales</taxon>
        <taxon>Paenibacillaceae</taxon>
        <taxon>Paenibacillus</taxon>
    </lineage>
</organism>
<reference evidence="12" key="1">
    <citation type="submission" date="2011-06" db="EMBL/GenBank/DDBJ databases">
        <title>Complete genome sequence of Paenibacillus mucilaginosus KNP414.</title>
        <authorList>
            <person name="Wang J."/>
            <person name="Hu S."/>
            <person name="Hu X."/>
            <person name="Zhang B."/>
            <person name="Dong D."/>
            <person name="Zhang S."/>
            <person name="Zhao K."/>
            <person name="Wu D."/>
        </authorList>
    </citation>
    <scope>NUCLEOTIDE SEQUENCE [LARGE SCALE GENOMIC DNA]</scope>
    <source>
        <strain evidence="12">KNP414</strain>
    </source>
</reference>
<dbReference type="Pfam" id="PF12833">
    <property type="entry name" value="HTH_18"/>
    <property type="match status" value="1"/>
</dbReference>
<dbReference type="SUPFAM" id="SSF46689">
    <property type="entry name" value="Homeodomain-like"/>
    <property type="match status" value="2"/>
</dbReference>
<dbReference type="InterPro" id="IPR009057">
    <property type="entry name" value="Homeodomain-like_sf"/>
</dbReference>
<evidence type="ECO:0000256" key="5">
    <source>
        <dbReference type="ARBA" id="ARBA00023015"/>
    </source>
</evidence>
<evidence type="ECO:0000256" key="3">
    <source>
        <dbReference type="ARBA" id="ARBA00022553"/>
    </source>
</evidence>
<evidence type="ECO:0000256" key="1">
    <source>
        <dbReference type="ARBA" id="ARBA00004496"/>
    </source>
</evidence>
<dbReference type="KEGG" id="pms:KNP414_04676"/>
<evidence type="ECO:0000256" key="7">
    <source>
        <dbReference type="ARBA" id="ARBA00023163"/>
    </source>
</evidence>
<comment type="subcellular location">
    <subcellularLocation>
        <location evidence="1">Cytoplasm</location>
    </subcellularLocation>
</comment>
<dbReference type="PROSITE" id="PS01124">
    <property type="entry name" value="HTH_ARAC_FAMILY_2"/>
    <property type="match status" value="1"/>
</dbReference>
<dbReference type="InterPro" id="IPR001789">
    <property type="entry name" value="Sig_transdc_resp-reg_receiver"/>
</dbReference>
<dbReference type="PROSITE" id="PS00041">
    <property type="entry name" value="HTH_ARAC_FAMILY_1"/>
    <property type="match status" value="1"/>
</dbReference>
<dbReference type="GO" id="GO:0003700">
    <property type="term" value="F:DNA-binding transcription factor activity"/>
    <property type="evidence" value="ECO:0007669"/>
    <property type="project" value="InterPro"/>
</dbReference>
<dbReference type="SMART" id="SM00448">
    <property type="entry name" value="REC"/>
    <property type="match status" value="1"/>
</dbReference>
<dbReference type="GO" id="GO:0005737">
    <property type="term" value="C:cytoplasm"/>
    <property type="evidence" value="ECO:0007669"/>
    <property type="project" value="UniProtKB-SubCell"/>
</dbReference>
<feature type="modified residue" description="4-aspartylphosphate" evidence="8">
    <location>
        <position position="55"/>
    </location>
</feature>
<evidence type="ECO:0000256" key="4">
    <source>
        <dbReference type="ARBA" id="ARBA00023012"/>
    </source>
</evidence>
<proteinExistence type="predicted"/>
<dbReference type="GO" id="GO:0000160">
    <property type="term" value="P:phosphorelay signal transduction system"/>
    <property type="evidence" value="ECO:0007669"/>
    <property type="project" value="UniProtKB-KW"/>
</dbReference>
<dbReference type="InterPro" id="IPR051552">
    <property type="entry name" value="HptR"/>
</dbReference>
<dbReference type="EMBL" id="CP002869">
    <property type="protein sequence ID" value="AEI43206.1"/>
    <property type="molecule type" value="Genomic_DNA"/>
</dbReference>
<dbReference type="SUPFAM" id="SSF52172">
    <property type="entry name" value="CheY-like"/>
    <property type="match status" value="1"/>
</dbReference>
<dbReference type="PATRIC" id="fig|1036673.3.peg.4303"/>
<evidence type="ECO:0000256" key="2">
    <source>
        <dbReference type="ARBA" id="ARBA00022490"/>
    </source>
</evidence>
<dbReference type="SMART" id="SM00342">
    <property type="entry name" value="HTH_ARAC"/>
    <property type="match status" value="1"/>
</dbReference>
<reference evidence="11 12" key="2">
    <citation type="journal article" date="2013" name="Genome Announc.">
        <title>Genome Sequence of Growth-Improving Paenibacillus mucilaginosus Strain KNP414.</title>
        <authorList>
            <person name="Lu J.J."/>
            <person name="Wang J.F."/>
            <person name="Hu X.F."/>
        </authorList>
    </citation>
    <scope>NUCLEOTIDE SEQUENCE [LARGE SCALE GENOMIC DNA]</scope>
    <source>
        <strain evidence="11 12">KNP414</strain>
    </source>
</reference>
<feature type="domain" description="Response regulatory" evidence="10">
    <location>
        <begin position="3"/>
        <end position="120"/>
    </location>
</feature>